<dbReference type="InterPro" id="IPR050319">
    <property type="entry name" value="ABC_transp_ATP-bind"/>
</dbReference>
<dbReference type="NCBIfam" id="NF007739">
    <property type="entry name" value="PRK10419.1"/>
    <property type="match status" value="2"/>
</dbReference>
<dbReference type="InterPro" id="IPR027417">
    <property type="entry name" value="P-loop_NTPase"/>
</dbReference>
<dbReference type="InterPro" id="IPR017871">
    <property type="entry name" value="ABC_transporter-like_CS"/>
</dbReference>
<feature type="domain" description="ABC transporter" evidence="4">
    <location>
        <begin position="10"/>
        <end position="262"/>
    </location>
</feature>
<feature type="domain" description="ABC transporter" evidence="4">
    <location>
        <begin position="286"/>
        <end position="526"/>
    </location>
</feature>
<evidence type="ECO:0000256" key="2">
    <source>
        <dbReference type="ARBA" id="ARBA00022741"/>
    </source>
</evidence>
<keyword evidence="2" id="KW-0547">Nucleotide-binding</keyword>
<reference evidence="5 6" key="1">
    <citation type="submission" date="2022-09" db="EMBL/GenBank/DDBJ databases">
        <authorList>
            <person name="Han X.L."/>
            <person name="Wang Q."/>
            <person name="Lu T."/>
        </authorList>
    </citation>
    <scope>NUCLEOTIDE SEQUENCE [LARGE SCALE GENOMIC DNA]</scope>
    <source>
        <strain evidence="5 6">WQ 127069</strain>
    </source>
</reference>
<dbReference type="RefSeq" id="WP_262686594.1">
    <property type="nucleotide sequence ID" value="NZ_JAOQIO010000094.1"/>
</dbReference>
<dbReference type="InterPro" id="IPR003593">
    <property type="entry name" value="AAA+_ATPase"/>
</dbReference>
<evidence type="ECO:0000256" key="3">
    <source>
        <dbReference type="ARBA" id="ARBA00022840"/>
    </source>
</evidence>
<keyword evidence="6" id="KW-1185">Reference proteome</keyword>
<dbReference type="SMART" id="SM00382">
    <property type="entry name" value="AAA"/>
    <property type="match status" value="2"/>
</dbReference>
<keyword evidence="3 5" id="KW-0067">ATP-binding</keyword>
<evidence type="ECO:0000313" key="5">
    <source>
        <dbReference type="EMBL" id="MCU6795649.1"/>
    </source>
</evidence>
<sequence length="537" mass="59469">MTDKQGEKILQVTNLQVTYKHNQQSINILDDLTFDLRKGEILALLGESGSGKSTIAKAITGLLPPSAHIAGGTLQMGSTLNADLSGKTVQWDLIRGRGIAMLFQDAQQALNPVLKIKENFKESLLFHRLAAPDEVASISTRLLSMLGFKDASSILECYPFQLSGGMCQRICLALALCLKPAVLVADEPTSALDTVSQKEVLDLLKRLQEELGLTVLLITHDIAVANAISNRVIVLNKGVIEEEGDTRTVLSKPHAAYTRQLLVSRSQIARPSHDRELLKQHNEPLLEIIQLEKTFNRTKRVLHDVNLTLNQKEILGILGQSGCGKSTLAKCMIGLESPSGGRVLYRGTDISRLQGQQKREICKQIQLIFQDARASLNPGRNALQLVQEPLQYLQIGSHREREALAAFYLKEVGIVGDTQIRRPPQLSTGQCQRIAIARALVLKPKVLICDEAVSALDMRVQAQILALLQRLHKQFEFSIFMISHDIRVLRSFCDHIAVMNNGSFSEVKRASELLHESKQPHTQLLLKCAGDMEEGLY</sequence>
<evidence type="ECO:0000259" key="4">
    <source>
        <dbReference type="PROSITE" id="PS50893"/>
    </source>
</evidence>
<evidence type="ECO:0000313" key="6">
    <source>
        <dbReference type="Proteomes" id="UP001652445"/>
    </source>
</evidence>
<accession>A0ABT2ULX8</accession>
<evidence type="ECO:0000256" key="1">
    <source>
        <dbReference type="ARBA" id="ARBA00022448"/>
    </source>
</evidence>
<dbReference type="PROSITE" id="PS00211">
    <property type="entry name" value="ABC_TRANSPORTER_1"/>
    <property type="match status" value="1"/>
</dbReference>
<keyword evidence="1" id="KW-0813">Transport</keyword>
<dbReference type="EMBL" id="JAOQIO010000094">
    <property type="protein sequence ID" value="MCU6795649.1"/>
    <property type="molecule type" value="Genomic_DNA"/>
</dbReference>
<dbReference type="SUPFAM" id="SSF52540">
    <property type="entry name" value="P-loop containing nucleoside triphosphate hydrolases"/>
    <property type="match status" value="2"/>
</dbReference>
<dbReference type="GO" id="GO:0005524">
    <property type="term" value="F:ATP binding"/>
    <property type="evidence" value="ECO:0007669"/>
    <property type="project" value="UniProtKB-KW"/>
</dbReference>
<organism evidence="5 6">
    <name type="scientific">Paenibacillus baimaensis</name>
    <dbReference type="NCBI Taxonomy" id="2982185"/>
    <lineage>
        <taxon>Bacteria</taxon>
        <taxon>Bacillati</taxon>
        <taxon>Bacillota</taxon>
        <taxon>Bacilli</taxon>
        <taxon>Bacillales</taxon>
        <taxon>Paenibacillaceae</taxon>
        <taxon>Paenibacillus</taxon>
    </lineage>
</organism>
<dbReference type="CDD" id="cd03257">
    <property type="entry name" value="ABC_NikE_OppD_transporters"/>
    <property type="match status" value="2"/>
</dbReference>
<protein>
    <submittedName>
        <fullName evidence="5">ABC transporter ATP-binding protein</fullName>
    </submittedName>
</protein>
<dbReference type="Proteomes" id="UP001652445">
    <property type="component" value="Unassembled WGS sequence"/>
</dbReference>
<dbReference type="PROSITE" id="PS50893">
    <property type="entry name" value="ABC_TRANSPORTER_2"/>
    <property type="match status" value="2"/>
</dbReference>
<dbReference type="Pfam" id="PF00005">
    <property type="entry name" value="ABC_tran"/>
    <property type="match status" value="2"/>
</dbReference>
<dbReference type="InterPro" id="IPR003439">
    <property type="entry name" value="ABC_transporter-like_ATP-bd"/>
</dbReference>
<gene>
    <name evidence="5" type="ORF">OB236_26395</name>
</gene>
<proteinExistence type="predicted"/>
<comment type="caution">
    <text evidence="5">The sequence shown here is derived from an EMBL/GenBank/DDBJ whole genome shotgun (WGS) entry which is preliminary data.</text>
</comment>
<name>A0ABT2ULX8_9BACL</name>
<dbReference type="Gene3D" id="3.40.50.300">
    <property type="entry name" value="P-loop containing nucleotide triphosphate hydrolases"/>
    <property type="match status" value="2"/>
</dbReference>
<dbReference type="PANTHER" id="PTHR43776">
    <property type="entry name" value="TRANSPORT ATP-BINDING PROTEIN"/>
    <property type="match status" value="1"/>
</dbReference>